<name>A0AAV7UC04_PLEWA</name>
<comment type="caution">
    <text evidence="1">The sequence shown here is derived from an EMBL/GenBank/DDBJ whole genome shotgun (WGS) entry which is preliminary data.</text>
</comment>
<gene>
    <name evidence="1" type="ORF">NDU88_003256</name>
</gene>
<proteinExistence type="predicted"/>
<reference evidence="1" key="1">
    <citation type="journal article" date="2022" name="bioRxiv">
        <title>Sequencing and chromosome-scale assembly of the giantPleurodeles waltlgenome.</title>
        <authorList>
            <person name="Brown T."/>
            <person name="Elewa A."/>
            <person name="Iarovenko S."/>
            <person name="Subramanian E."/>
            <person name="Araus A.J."/>
            <person name="Petzold A."/>
            <person name="Susuki M."/>
            <person name="Suzuki K.-i.T."/>
            <person name="Hayashi T."/>
            <person name="Toyoda A."/>
            <person name="Oliveira C."/>
            <person name="Osipova E."/>
            <person name="Leigh N.D."/>
            <person name="Simon A."/>
            <person name="Yun M.H."/>
        </authorList>
    </citation>
    <scope>NUCLEOTIDE SEQUENCE</scope>
    <source>
        <strain evidence="1">20211129_DDA</strain>
        <tissue evidence="1">Liver</tissue>
    </source>
</reference>
<dbReference type="Proteomes" id="UP001066276">
    <property type="component" value="Chromosome 3_1"/>
</dbReference>
<evidence type="ECO:0000313" key="1">
    <source>
        <dbReference type="EMBL" id="KAJ1186475.1"/>
    </source>
</evidence>
<evidence type="ECO:0000313" key="2">
    <source>
        <dbReference type="Proteomes" id="UP001066276"/>
    </source>
</evidence>
<organism evidence="1 2">
    <name type="scientific">Pleurodeles waltl</name>
    <name type="common">Iberian ribbed newt</name>
    <dbReference type="NCBI Taxonomy" id="8319"/>
    <lineage>
        <taxon>Eukaryota</taxon>
        <taxon>Metazoa</taxon>
        <taxon>Chordata</taxon>
        <taxon>Craniata</taxon>
        <taxon>Vertebrata</taxon>
        <taxon>Euteleostomi</taxon>
        <taxon>Amphibia</taxon>
        <taxon>Batrachia</taxon>
        <taxon>Caudata</taxon>
        <taxon>Salamandroidea</taxon>
        <taxon>Salamandridae</taxon>
        <taxon>Pleurodelinae</taxon>
        <taxon>Pleurodeles</taxon>
    </lineage>
</organism>
<dbReference type="AlphaFoldDB" id="A0AAV7UC04"/>
<protein>
    <submittedName>
        <fullName evidence="1">Uncharacterized protein</fullName>
    </submittedName>
</protein>
<keyword evidence="2" id="KW-1185">Reference proteome</keyword>
<dbReference type="EMBL" id="JANPWB010000005">
    <property type="protein sequence ID" value="KAJ1186475.1"/>
    <property type="molecule type" value="Genomic_DNA"/>
</dbReference>
<sequence>MFRDGGVRGFLRDAGLTVLGDWVVDGRLLDIPEALSDCDGTPLQRFCALRVRALLRDRFLGVPGAPLEFRALEVPHRRLVGLLMLLAKRRVAMCWGRGELLVGPTGYEMLLFAMISC</sequence>
<accession>A0AAV7UC04</accession>